<accession>A0ABY5P0U8</accession>
<dbReference type="EMBL" id="CP102451">
    <property type="protein sequence ID" value="UUV99438.1"/>
    <property type="molecule type" value="Genomic_DNA"/>
</dbReference>
<evidence type="ECO:0000313" key="1">
    <source>
        <dbReference type="EMBL" id="UUV99438.1"/>
    </source>
</evidence>
<proteinExistence type="predicted"/>
<dbReference type="Proteomes" id="UP001058273">
    <property type="component" value="Chromosome"/>
</dbReference>
<organism evidence="1 2">
    <name type="scientific">Vagococcus luciliae</name>
    <dbReference type="NCBI Taxonomy" id="2920380"/>
    <lineage>
        <taxon>Bacteria</taxon>
        <taxon>Bacillati</taxon>
        <taxon>Bacillota</taxon>
        <taxon>Bacilli</taxon>
        <taxon>Lactobacillales</taxon>
        <taxon>Enterococcaceae</taxon>
        <taxon>Vagococcus</taxon>
    </lineage>
</organism>
<evidence type="ECO:0000313" key="2">
    <source>
        <dbReference type="Proteomes" id="UP001058273"/>
    </source>
</evidence>
<sequence length="81" mass="9373">MATKLLIIENKKIKVFEGLLSDYKVISIIKKNSKQQDSLLVIETKISEVLGKLSLEPSEELEQEFQLLLKQKQVYKKTHKS</sequence>
<keyword evidence="2" id="KW-1185">Reference proteome</keyword>
<reference evidence="1" key="1">
    <citation type="submission" date="2022-08" db="EMBL/GenBank/DDBJ databases">
        <title>Genome sequence of Vagococcus luciliae DSM 112651.</title>
        <authorList>
            <person name="Juan G."/>
            <person name="Anja P."/>
            <person name="Rolf D."/>
            <person name="Kampfer P."/>
            <person name="Vilcinskas A."/>
        </authorList>
    </citation>
    <scope>NUCLEOTIDE SEQUENCE</scope>
    <source>
        <strain evidence="1">G314FT</strain>
    </source>
</reference>
<protein>
    <submittedName>
        <fullName evidence="1">Uncharacterized protein</fullName>
    </submittedName>
</protein>
<reference evidence="1" key="2">
    <citation type="submission" date="2022-08" db="EMBL/GenBank/DDBJ databases">
        <authorList>
            <person name="Poehlein A."/>
            <person name="Guzman J."/>
            <person name="Daniel R."/>
            <person name="Vilcinskas A."/>
        </authorList>
    </citation>
    <scope>NUCLEOTIDE SEQUENCE</scope>
    <source>
        <strain evidence="1">G314FT</strain>
    </source>
</reference>
<name>A0ABY5P0U8_9ENTE</name>
<gene>
    <name evidence="1" type="ORF">G314FT_15990</name>
</gene>
<dbReference type="RefSeq" id="WP_257700349.1">
    <property type="nucleotide sequence ID" value="NZ_CP102451.1"/>
</dbReference>